<dbReference type="GO" id="GO:0005634">
    <property type="term" value="C:nucleus"/>
    <property type="evidence" value="ECO:0007669"/>
    <property type="project" value="UniProtKB-SubCell"/>
</dbReference>
<evidence type="ECO:0000256" key="1">
    <source>
        <dbReference type="ARBA" id="ARBA00004123"/>
    </source>
</evidence>
<comment type="subcellular location">
    <subcellularLocation>
        <location evidence="1">Nucleus</location>
    </subcellularLocation>
</comment>
<feature type="region of interest" description="Disordered" evidence="4">
    <location>
        <begin position="771"/>
        <end position="815"/>
    </location>
</feature>
<evidence type="ECO:0000256" key="2">
    <source>
        <dbReference type="ARBA" id="ARBA00022737"/>
    </source>
</evidence>
<dbReference type="GO" id="GO:0031124">
    <property type="term" value="P:mRNA 3'-end processing"/>
    <property type="evidence" value="ECO:0007669"/>
    <property type="project" value="InterPro"/>
</dbReference>
<accession>A0A7S1I663</accession>
<dbReference type="EMBL" id="HBGA01035801">
    <property type="protein sequence ID" value="CAD9001964.1"/>
    <property type="molecule type" value="Transcribed_RNA"/>
</dbReference>
<dbReference type="PANTHER" id="PTHR19980:SF0">
    <property type="entry name" value="CLEAVAGE STIMULATION FACTOR SUBUNIT 3"/>
    <property type="match status" value="1"/>
</dbReference>
<dbReference type="AlphaFoldDB" id="A0A7S1I663"/>
<gene>
    <name evidence="6" type="ORF">EGYM00392_LOCUS13047</name>
</gene>
<sequence length="815" mass="93243">MASFPNAKYTRSQRAEVAETALRANKWDTEAWDTLLQEVNSQPIEKVRVVYDTFFEQFPTAVKFWRNYISREMQAKNFEKVENILHGKLLLIPHSHLWQSYIDYVRATKGREEIQKAYEFALDTIGSDVNSTTIWLGYFDFMKQLRCNGDNDENQLLNCRKRFKQVLEYQVHRLEEFWRMFELFENENCEKLYPNPRQPGDDKAASQQHIRDFSSKYKRSLVCYKEKQVLRQYLLEDMLPLPMDVPSSPFKTVDGNPPLAAPNLMQNPPKKTREQLQLSLWVQLLQYEKCNNQKLEKAEHAKRVQLMYQQAILCLYYTPEIWIQAAAYSATIDAEGVKEAIKLYDRGCKCLPASALLHISYAEFLHVREMNDKAEMVYRRFIESAKKTEGMDSTLLLIHYLHFTHKVKGLEAARQLFVQVKGYACWQFFTAMGQLEWKSNKQPVVARNIFEAGMQQHSGNLKFVMTYMEFLEAQNDENNLRLLFEKIIAQHDCPEVWAKYLQYNYRYTGAERFKEVEQRAADSCQQMRGTVPLRCLVNRYKFLDLSPITNQELTALQCQELLKMSLARYVGSRLDISTFTQLYPEVGENSETLGQAVPTLAANGDLPAHKNPFVNMLGPRVTQPNFSSLPEFTPLKNPTPPDPSQDQLSEAPCIPVGWAKEKKEGLDDKSSLVVAQVKREPGPIIPPIPPLAGLAHPAQVAAQMAQMMKQELKPVKLEDGDSKGPGAPGAPTTAELPSQLAKLLSVLPPPTQYHGPLADVEKLLDLLVENTLPAPPVEPTSKGQPEKRPLNDDAGPQAKRPTFDIYAQRQAMKLA</sequence>
<dbReference type="Pfam" id="PF05843">
    <property type="entry name" value="Suf"/>
    <property type="match status" value="1"/>
</dbReference>
<dbReference type="InterPro" id="IPR008847">
    <property type="entry name" value="Suf"/>
</dbReference>
<keyword evidence="2" id="KW-0677">Repeat</keyword>
<dbReference type="InterPro" id="IPR045243">
    <property type="entry name" value="Rna14-like"/>
</dbReference>
<proteinExistence type="predicted"/>
<feature type="domain" description="Suppressor of forked" evidence="5">
    <location>
        <begin position="16"/>
        <end position="553"/>
    </location>
</feature>
<dbReference type="PANTHER" id="PTHR19980">
    <property type="entry name" value="RNA CLEAVAGE STIMULATION FACTOR"/>
    <property type="match status" value="1"/>
</dbReference>
<reference evidence="6" key="1">
    <citation type="submission" date="2021-01" db="EMBL/GenBank/DDBJ databases">
        <authorList>
            <person name="Corre E."/>
            <person name="Pelletier E."/>
            <person name="Niang G."/>
            <person name="Scheremetjew M."/>
            <person name="Finn R."/>
            <person name="Kale V."/>
            <person name="Holt S."/>
            <person name="Cochrane G."/>
            <person name="Meng A."/>
            <person name="Brown T."/>
            <person name="Cohen L."/>
        </authorList>
    </citation>
    <scope>NUCLEOTIDE SEQUENCE</scope>
    <source>
        <strain evidence="6">NIES-381</strain>
    </source>
</reference>
<keyword evidence="3" id="KW-0539">Nucleus</keyword>
<dbReference type="InterPro" id="IPR003107">
    <property type="entry name" value="HAT"/>
</dbReference>
<evidence type="ECO:0000256" key="3">
    <source>
        <dbReference type="ARBA" id="ARBA00023242"/>
    </source>
</evidence>
<dbReference type="GO" id="GO:0003729">
    <property type="term" value="F:mRNA binding"/>
    <property type="evidence" value="ECO:0007669"/>
    <property type="project" value="TreeGrafter"/>
</dbReference>
<protein>
    <recommendedName>
        <fullName evidence="5">Suppressor of forked domain-containing protein</fullName>
    </recommendedName>
</protein>
<dbReference type="SUPFAM" id="SSF48452">
    <property type="entry name" value="TPR-like"/>
    <property type="match status" value="1"/>
</dbReference>
<dbReference type="SMART" id="SM00386">
    <property type="entry name" value="HAT"/>
    <property type="match status" value="7"/>
</dbReference>
<dbReference type="InterPro" id="IPR011990">
    <property type="entry name" value="TPR-like_helical_dom_sf"/>
</dbReference>
<evidence type="ECO:0000259" key="5">
    <source>
        <dbReference type="Pfam" id="PF05843"/>
    </source>
</evidence>
<evidence type="ECO:0000313" key="6">
    <source>
        <dbReference type="EMBL" id="CAD9001964.1"/>
    </source>
</evidence>
<organism evidence="6">
    <name type="scientific">Eutreptiella gymnastica</name>
    <dbReference type="NCBI Taxonomy" id="73025"/>
    <lineage>
        <taxon>Eukaryota</taxon>
        <taxon>Discoba</taxon>
        <taxon>Euglenozoa</taxon>
        <taxon>Euglenida</taxon>
        <taxon>Spirocuta</taxon>
        <taxon>Euglenophyceae</taxon>
        <taxon>Eutreptiales</taxon>
        <taxon>Eutreptiaceae</taxon>
        <taxon>Eutreptiella</taxon>
    </lineage>
</organism>
<dbReference type="Gene3D" id="1.25.40.1040">
    <property type="match status" value="1"/>
</dbReference>
<name>A0A7S1I663_9EUGL</name>
<evidence type="ECO:0000256" key="4">
    <source>
        <dbReference type="SAM" id="MobiDB-lite"/>
    </source>
</evidence>